<accession>A0A7C9I233</accession>
<proteinExistence type="predicted"/>
<dbReference type="RefSeq" id="WP_157461567.1">
    <property type="nucleotide sequence ID" value="NZ_WQLB01000053.1"/>
</dbReference>
<dbReference type="AlphaFoldDB" id="A0A7C9I233"/>
<evidence type="ECO:0000313" key="2">
    <source>
        <dbReference type="Proteomes" id="UP000483286"/>
    </source>
</evidence>
<name>A0A7C9I233_9DEIO</name>
<dbReference type="Proteomes" id="UP000483286">
    <property type="component" value="Unassembled WGS sequence"/>
</dbReference>
<protein>
    <submittedName>
        <fullName evidence="1">Uncharacterized protein</fullName>
    </submittedName>
</protein>
<comment type="caution">
    <text evidence="1">The sequence shown here is derived from an EMBL/GenBank/DDBJ whole genome shotgun (WGS) entry which is preliminary data.</text>
</comment>
<reference evidence="1 2" key="1">
    <citation type="submission" date="2019-12" db="EMBL/GenBank/DDBJ databases">
        <title>Deinococcus sp. HMF7620 Genome sequencing and assembly.</title>
        <authorList>
            <person name="Kang H."/>
            <person name="Kim H."/>
            <person name="Joh K."/>
        </authorList>
    </citation>
    <scope>NUCLEOTIDE SEQUENCE [LARGE SCALE GENOMIC DNA]</scope>
    <source>
        <strain evidence="1 2">HMF7620</strain>
    </source>
</reference>
<organism evidence="1 2">
    <name type="scientific">Deinococcus arboris</name>
    <dbReference type="NCBI Taxonomy" id="2682977"/>
    <lineage>
        <taxon>Bacteria</taxon>
        <taxon>Thermotogati</taxon>
        <taxon>Deinococcota</taxon>
        <taxon>Deinococci</taxon>
        <taxon>Deinococcales</taxon>
        <taxon>Deinococcaceae</taxon>
        <taxon>Deinococcus</taxon>
    </lineage>
</organism>
<sequence length="164" mass="16984">MTLDGTGGRPAPSRVVFGVTPHAAAQMARLLTADQAAREGAAIHAAAQSRAAVSPRQRQTLALRRAGCLSSAQNFFGVALIFEHSDCPKHFGLAHPLAARAFALGGVKLAGGLTAATYNRWQMSLGCLQTSGMQVVEVGPCDIPLAPVTPALLTERANASACRP</sequence>
<gene>
    <name evidence="1" type="ORF">GO986_21465</name>
</gene>
<keyword evidence="2" id="KW-1185">Reference proteome</keyword>
<evidence type="ECO:0000313" key="1">
    <source>
        <dbReference type="EMBL" id="MVN89308.1"/>
    </source>
</evidence>
<dbReference type="EMBL" id="WQLB01000053">
    <property type="protein sequence ID" value="MVN89308.1"/>
    <property type="molecule type" value="Genomic_DNA"/>
</dbReference>